<gene>
    <name evidence="1" type="ORF">CDAR_270731</name>
</gene>
<name>A0AAV4TDV7_9ARAC</name>
<reference evidence="1 2" key="1">
    <citation type="submission" date="2021-06" db="EMBL/GenBank/DDBJ databases">
        <title>Caerostris darwini draft genome.</title>
        <authorList>
            <person name="Kono N."/>
            <person name="Arakawa K."/>
        </authorList>
    </citation>
    <scope>NUCLEOTIDE SEQUENCE [LARGE SCALE GENOMIC DNA]</scope>
</reference>
<protein>
    <submittedName>
        <fullName evidence="1">Uncharacterized protein</fullName>
    </submittedName>
</protein>
<comment type="caution">
    <text evidence="1">The sequence shown here is derived from an EMBL/GenBank/DDBJ whole genome shotgun (WGS) entry which is preliminary data.</text>
</comment>
<evidence type="ECO:0000313" key="1">
    <source>
        <dbReference type="EMBL" id="GIY43567.1"/>
    </source>
</evidence>
<organism evidence="1 2">
    <name type="scientific">Caerostris darwini</name>
    <dbReference type="NCBI Taxonomy" id="1538125"/>
    <lineage>
        <taxon>Eukaryota</taxon>
        <taxon>Metazoa</taxon>
        <taxon>Ecdysozoa</taxon>
        <taxon>Arthropoda</taxon>
        <taxon>Chelicerata</taxon>
        <taxon>Arachnida</taxon>
        <taxon>Araneae</taxon>
        <taxon>Araneomorphae</taxon>
        <taxon>Entelegynae</taxon>
        <taxon>Araneoidea</taxon>
        <taxon>Araneidae</taxon>
        <taxon>Caerostris</taxon>
    </lineage>
</organism>
<dbReference type="Proteomes" id="UP001054837">
    <property type="component" value="Unassembled WGS sequence"/>
</dbReference>
<proteinExistence type="predicted"/>
<keyword evidence="2" id="KW-1185">Reference proteome</keyword>
<dbReference type="EMBL" id="BPLQ01009371">
    <property type="protein sequence ID" value="GIY43567.1"/>
    <property type="molecule type" value="Genomic_DNA"/>
</dbReference>
<sequence length="134" mass="14781">MGTSLVAPLATLNWSWKSIKWQGNDWSAPLAVRVWVFRYVSGEKGLGTGEVAAQMILWPEVVIHWSTLTRSPNVTKGVRNCLSPVPALRQFSSLSIRSSSRQSITHSGTYTHFVSGIRIVTNSKWDLGLGVLSI</sequence>
<dbReference type="AlphaFoldDB" id="A0AAV4TDV7"/>
<accession>A0AAV4TDV7</accession>
<evidence type="ECO:0000313" key="2">
    <source>
        <dbReference type="Proteomes" id="UP001054837"/>
    </source>
</evidence>